<comment type="caution">
    <text evidence="1">The sequence shown here is derived from an EMBL/GenBank/DDBJ whole genome shotgun (WGS) entry which is preliminary data.</text>
</comment>
<dbReference type="EMBL" id="LAZR01008407">
    <property type="protein sequence ID" value="KKM78952.1"/>
    <property type="molecule type" value="Genomic_DNA"/>
</dbReference>
<dbReference type="SUPFAM" id="SSF46785">
    <property type="entry name" value="Winged helix' DNA-binding domain"/>
    <property type="match status" value="1"/>
</dbReference>
<proteinExistence type="predicted"/>
<dbReference type="InterPro" id="IPR036390">
    <property type="entry name" value="WH_DNA-bd_sf"/>
</dbReference>
<sequence length="180" mass="21137">MQNMDFLEIPEDIPNDNEYNKLSMSEKGFLIENIIYKIFTLNKDKVEGITIKNLQENLSFSKNAILRVLSKLLASRDIYCIDGRPKRYFKNGRISHHFLNSSIILENKIYDFKLFANYFGSIQIFIQEKSRDLFATENYNGGIILDADSFDDFVEALLDKNDIIKKEIIKFKNELKRMID</sequence>
<accession>A0A0F9NC51</accession>
<protein>
    <submittedName>
        <fullName evidence="1">Uncharacterized protein</fullName>
    </submittedName>
</protein>
<evidence type="ECO:0000313" key="1">
    <source>
        <dbReference type="EMBL" id="KKM78952.1"/>
    </source>
</evidence>
<organism evidence="1">
    <name type="scientific">marine sediment metagenome</name>
    <dbReference type="NCBI Taxonomy" id="412755"/>
    <lineage>
        <taxon>unclassified sequences</taxon>
        <taxon>metagenomes</taxon>
        <taxon>ecological metagenomes</taxon>
    </lineage>
</organism>
<reference evidence="1" key="1">
    <citation type="journal article" date="2015" name="Nature">
        <title>Complex archaea that bridge the gap between prokaryotes and eukaryotes.</title>
        <authorList>
            <person name="Spang A."/>
            <person name="Saw J.H."/>
            <person name="Jorgensen S.L."/>
            <person name="Zaremba-Niedzwiedzka K."/>
            <person name="Martijn J."/>
            <person name="Lind A.E."/>
            <person name="van Eijk R."/>
            <person name="Schleper C."/>
            <person name="Guy L."/>
            <person name="Ettema T.J."/>
        </authorList>
    </citation>
    <scope>NUCLEOTIDE SEQUENCE</scope>
</reference>
<name>A0A0F9NC51_9ZZZZ</name>
<gene>
    <name evidence="1" type="ORF">LCGC14_1354820</name>
</gene>
<dbReference type="AlphaFoldDB" id="A0A0F9NC51"/>